<dbReference type="RefSeq" id="XP_010771554.1">
    <property type="nucleotide sequence ID" value="XM_010773252.1"/>
</dbReference>
<protein>
    <submittedName>
        <fullName evidence="2">Ectonucleotide pyrophosphatase/phosphodiesterase family member 3-like</fullName>
    </submittedName>
</protein>
<keyword evidence="1" id="KW-1185">Reference proteome</keyword>
<dbReference type="InterPro" id="IPR017850">
    <property type="entry name" value="Alkaline_phosphatase_core_sf"/>
</dbReference>
<dbReference type="PANTHER" id="PTHR10151">
    <property type="entry name" value="ECTONUCLEOTIDE PYROPHOSPHATASE/PHOSPHODIESTERASE"/>
    <property type="match status" value="1"/>
</dbReference>
<dbReference type="OrthoDB" id="415411at2759"/>
<name>A0A6I9N0L2_9TELE</name>
<dbReference type="Proteomes" id="UP000504611">
    <property type="component" value="Unplaced"/>
</dbReference>
<organism evidence="1 2">
    <name type="scientific">Notothenia coriiceps</name>
    <name type="common">black rockcod</name>
    <dbReference type="NCBI Taxonomy" id="8208"/>
    <lineage>
        <taxon>Eukaryota</taxon>
        <taxon>Metazoa</taxon>
        <taxon>Chordata</taxon>
        <taxon>Craniata</taxon>
        <taxon>Vertebrata</taxon>
        <taxon>Euteleostomi</taxon>
        <taxon>Actinopterygii</taxon>
        <taxon>Neopterygii</taxon>
        <taxon>Teleostei</taxon>
        <taxon>Neoteleostei</taxon>
        <taxon>Acanthomorphata</taxon>
        <taxon>Eupercaria</taxon>
        <taxon>Perciformes</taxon>
        <taxon>Notothenioidei</taxon>
        <taxon>Nototheniidae</taxon>
        <taxon>Notothenia</taxon>
    </lineage>
</organism>
<dbReference type="GO" id="GO:0047429">
    <property type="term" value="F:nucleoside triphosphate diphosphatase activity"/>
    <property type="evidence" value="ECO:0007669"/>
    <property type="project" value="TreeGrafter"/>
</dbReference>
<dbReference type="GO" id="GO:0009143">
    <property type="term" value="P:nucleoside triphosphate catabolic process"/>
    <property type="evidence" value="ECO:0007669"/>
    <property type="project" value="TreeGrafter"/>
</dbReference>
<proteinExistence type="predicted"/>
<reference evidence="2" key="1">
    <citation type="submission" date="2025-08" db="UniProtKB">
        <authorList>
            <consortium name="RefSeq"/>
        </authorList>
    </citation>
    <scope>IDENTIFICATION</scope>
    <source>
        <tissue evidence="2">Muscle</tissue>
    </source>
</reference>
<evidence type="ECO:0000313" key="1">
    <source>
        <dbReference type="Proteomes" id="UP000504611"/>
    </source>
</evidence>
<dbReference type="Gene3D" id="3.40.720.10">
    <property type="entry name" value="Alkaline Phosphatase, subunit A"/>
    <property type="match status" value="1"/>
</dbReference>
<accession>A0A6I9N0L2</accession>
<gene>
    <name evidence="2" type="primary">LOC104947269</name>
</gene>
<dbReference type="PANTHER" id="PTHR10151:SF107">
    <property type="entry name" value="ECTONUCLEOTIDE PYROPHOSPHATASE_PHOSPHODIESTERASE FAMILY MEMBER 3"/>
    <property type="match status" value="1"/>
</dbReference>
<dbReference type="AlphaFoldDB" id="A0A6I9N0L2"/>
<sequence length="99" mass="11006">MHAMFVSYGPKFKNVTEIEPFSNIELYNLMCDLLQITPIENNGTHGSMNHVLREPYFIPAHPEERSGPTSFPLISLTPTDSLGCTCDALVGIITIKLII</sequence>
<feature type="non-terminal residue" evidence="2">
    <location>
        <position position="99"/>
    </location>
</feature>
<dbReference type="GeneID" id="104947269"/>
<dbReference type="KEGG" id="ncc:104947269"/>
<evidence type="ECO:0000313" key="2">
    <source>
        <dbReference type="RefSeq" id="XP_010771554.1"/>
    </source>
</evidence>